<dbReference type="RefSeq" id="WP_158740297.1">
    <property type="nucleotide sequence ID" value="NZ_WSLF01000006.1"/>
</dbReference>
<evidence type="ECO:0000313" key="4">
    <source>
        <dbReference type="EMBL" id="KAE9634014.1"/>
    </source>
</evidence>
<dbReference type="SUPFAM" id="SSF53659">
    <property type="entry name" value="Isocitrate/Isopropylmalate dehydrogenase-like"/>
    <property type="match status" value="1"/>
</dbReference>
<protein>
    <submittedName>
        <fullName evidence="4">4-hydroxythreonine-4-phosphate dehydrogenase PdxA</fullName>
    </submittedName>
</protein>
<evidence type="ECO:0000313" key="5">
    <source>
        <dbReference type="Proteomes" id="UP000483018"/>
    </source>
</evidence>
<dbReference type="GO" id="GO:0046872">
    <property type="term" value="F:metal ion binding"/>
    <property type="evidence" value="ECO:0007669"/>
    <property type="project" value="UniProtKB-KW"/>
</dbReference>
<proteinExistence type="predicted"/>
<dbReference type="PANTHER" id="PTHR30004:SF3">
    <property type="entry name" value="4-HYDROXYTHREONINE-4-PHOSPHATE DEHYDROGENASE 2-RELATED"/>
    <property type="match status" value="1"/>
</dbReference>
<evidence type="ECO:0000256" key="1">
    <source>
        <dbReference type="ARBA" id="ARBA00022723"/>
    </source>
</evidence>
<keyword evidence="1" id="KW-0479">Metal-binding</keyword>
<dbReference type="InterPro" id="IPR005255">
    <property type="entry name" value="PdxA_fam"/>
</dbReference>
<sequence>MNDKPIIGLILGDAAGVGPEIIAKLAANNFYDEYCKPIVLGDIRVLERGAKAAGVTFPIQIIESVEDANWAEGIPVLDQKDLDPANIPYGVLSSESGKSCLGLLKLGVELFQAKKIDGFCFAPLNKSAMILAGCPFESEHHYLAHLFNHKEPFGEINVVGNLWTTRATSHIPLKDVSAHLTVDTILRAVRLANTTLKNSGIEKPVLALAALNPHCGENGECGREEIDVIAPAIKKANEMGIDARGPYPSDILFIKAFNGEFDGVVTMYHDQGQIALKLKGFEQGITIAGGLPAPIVTCAHGTAYDIAGKGMVKTSAFENAVKMASKMAKHIRKSENM</sequence>
<evidence type="ECO:0000256" key="3">
    <source>
        <dbReference type="ARBA" id="ARBA00023027"/>
    </source>
</evidence>
<dbReference type="Gene3D" id="3.40.718.10">
    <property type="entry name" value="Isopropylmalate Dehydrogenase"/>
    <property type="match status" value="1"/>
</dbReference>
<keyword evidence="3" id="KW-0520">NAD</keyword>
<gene>
    <name evidence="4" type="ORF">GND95_07785</name>
</gene>
<dbReference type="Pfam" id="PF04166">
    <property type="entry name" value="PdxA"/>
    <property type="match status" value="1"/>
</dbReference>
<dbReference type="GO" id="GO:0016491">
    <property type="term" value="F:oxidoreductase activity"/>
    <property type="evidence" value="ECO:0007669"/>
    <property type="project" value="UniProtKB-KW"/>
</dbReference>
<dbReference type="OrthoDB" id="9801783at2"/>
<reference evidence="4 5" key="1">
    <citation type="submission" date="2019-12" db="EMBL/GenBank/DDBJ databases">
        <title>Defluviitalea raffinosedens, isolated from a biogas fermenter, genome sequencing and characterization.</title>
        <authorList>
            <person name="Rettenmaier R."/>
            <person name="Schneider M."/>
            <person name="Neuhaus K."/>
            <person name="Liebl W."/>
            <person name="Zverlov V."/>
        </authorList>
    </citation>
    <scope>NUCLEOTIDE SEQUENCE [LARGE SCALE GENOMIC DNA]</scope>
    <source>
        <strain evidence="4 5">249c-K6</strain>
    </source>
</reference>
<dbReference type="Proteomes" id="UP000483018">
    <property type="component" value="Unassembled WGS sequence"/>
</dbReference>
<keyword evidence="5" id="KW-1185">Reference proteome</keyword>
<evidence type="ECO:0000256" key="2">
    <source>
        <dbReference type="ARBA" id="ARBA00023002"/>
    </source>
</evidence>
<dbReference type="PANTHER" id="PTHR30004">
    <property type="entry name" value="4-HYDROXYTHREONINE-4-PHOSPHATE DEHYDROGENASE"/>
    <property type="match status" value="1"/>
</dbReference>
<comment type="caution">
    <text evidence="4">The sequence shown here is derived from an EMBL/GenBank/DDBJ whole genome shotgun (WGS) entry which is preliminary data.</text>
</comment>
<dbReference type="GO" id="GO:0051287">
    <property type="term" value="F:NAD binding"/>
    <property type="evidence" value="ECO:0007669"/>
    <property type="project" value="InterPro"/>
</dbReference>
<accession>A0A7C8HFI3</accession>
<dbReference type="AlphaFoldDB" id="A0A7C8HFI3"/>
<organism evidence="4 5">
    <name type="scientific">Defluviitalea raffinosedens</name>
    <dbReference type="NCBI Taxonomy" id="1450156"/>
    <lineage>
        <taxon>Bacteria</taxon>
        <taxon>Bacillati</taxon>
        <taxon>Bacillota</taxon>
        <taxon>Clostridia</taxon>
        <taxon>Lachnospirales</taxon>
        <taxon>Defluviitaleaceae</taxon>
        <taxon>Defluviitalea</taxon>
    </lineage>
</organism>
<keyword evidence="2" id="KW-0560">Oxidoreductase</keyword>
<dbReference type="EMBL" id="WSLF01000006">
    <property type="protein sequence ID" value="KAE9634014.1"/>
    <property type="molecule type" value="Genomic_DNA"/>
</dbReference>
<name>A0A7C8HFI3_9FIRM</name>